<evidence type="ECO:0000313" key="2">
    <source>
        <dbReference type="EMBL" id="HIT17855.1"/>
    </source>
</evidence>
<dbReference type="Proteomes" id="UP000886893">
    <property type="component" value="Unassembled WGS sequence"/>
</dbReference>
<evidence type="ECO:0000256" key="1">
    <source>
        <dbReference type="SAM" id="Phobius"/>
    </source>
</evidence>
<organism evidence="2 3">
    <name type="scientific">Candidatus Caccosoma faecigallinarum</name>
    <dbReference type="NCBI Taxonomy" id="2840720"/>
    <lineage>
        <taxon>Bacteria</taxon>
        <taxon>Bacillati</taxon>
        <taxon>Bacillota</taxon>
        <taxon>Bacillota incertae sedis</taxon>
        <taxon>Candidatus Caccosoma</taxon>
    </lineage>
</organism>
<evidence type="ECO:0000313" key="3">
    <source>
        <dbReference type="Proteomes" id="UP000886893"/>
    </source>
</evidence>
<dbReference type="EMBL" id="DVKI01000180">
    <property type="protein sequence ID" value="HIT17855.1"/>
    <property type="molecule type" value="Genomic_DNA"/>
</dbReference>
<feature type="transmembrane region" description="Helical" evidence="1">
    <location>
        <begin position="417"/>
        <end position="438"/>
    </location>
</feature>
<comment type="caution">
    <text evidence="2">The sequence shown here is derived from an EMBL/GenBank/DDBJ whole genome shotgun (WGS) entry which is preliminary data.</text>
</comment>
<gene>
    <name evidence="2" type="ORF">IAD04_05745</name>
</gene>
<dbReference type="SUPFAM" id="SSF50985">
    <property type="entry name" value="RCC1/BLIP-II"/>
    <property type="match status" value="1"/>
</dbReference>
<reference evidence="2" key="1">
    <citation type="submission" date="2020-10" db="EMBL/GenBank/DDBJ databases">
        <authorList>
            <person name="Gilroy R."/>
        </authorList>
    </citation>
    <scope>NUCLEOTIDE SEQUENCE</scope>
    <source>
        <strain evidence="2">14508</strain>
    </source>
</reference>
<reference evidence="2" key="2">
    <citation type="journal article" date="2021" name="PeerJ">
        <title>Extensive microbial diversity within the chicken gut microbiome revealed by metagenomics and culture.</title>
        <authorList>
            <person name="Gilroy R."/>
            <person name="Ravi A."/>
            <person name="Getino M."/>
            <person name="Pursley I."/>
            <person name="Horton D.L."/>
            <person name="Alikhan N.F."/>
            <person name="Baker D."/>
            <person name="Gharbi K."/>
            <person name="Hall N."/>
            <person name="Watson M."/>
            <person name="Adriaenssens E.M."/>
            <person name="Foster-Nyarko E."/>
            <person name="Jarju S."/>
            <person name="Secka A."/>
            <person name="Antonio M."/>
            <person name="Oren A."/>
            <person name="Chaudhuri R.R."/>
            <person name="La Ragione R."/>
            <person name="Hildebrand F."/>
            <person name="Pallen M.J."/>
        </authorList>
    </citation>
    <scope>NUCLEOTIDE SEQUENCE</scope>
    <source>
        <strain evidence="2">14508</strain>
    </source>
</reference>
<keyword evidence="1" id="KW-0472">Membrane</keyword>
<dbReference type="InterPro" id="IPR009091">
    <property type="entry name" value="RCC1/BLIP-II"/>
</dbReference>
<name>A0A9D1G9E8_9FIRM</name>
<dbReference type="AlphaFoldDB" id="A0A9D1G9E8"/>
<keyword evidence="1" id="KW-0812">Transmembrane</keyword>
<protein>
    <submittedName>
        <fullName evidence="2">Uncharacterized protein</fullName>
    </submittedName>
</protein>
<proteinExistence type="predicted"/>
<accession>A0A9D1G9E8</accession>
<sequence>MKIHKNNVKLYFKDKNTIIALCLLFVFLCAFLISFAPFATSVKGISEMFSTSKIQDLYSNNYSTIYAVDEDNVLHYSFDKRIPGHLNEYAEITSLDNEYGDATTHYYNFIPIDYDFGNIVKVDGFRDNAFGLDGYTLVLTEINDLYMLYNNTTTFVKILSNVIDVDAGYTNFTVLTKDHKVYEFIQKGAYLYRFDPQVDHVEKIATQGHLRVDDIESTNDRQYTSYYVTQQNEIIQNQMTIDYDRLHLYAQQDVNEIIKDIQEEGIIQTQTLLTDIDVQTICSIENATFVFTNQQQLYAIGNNYIDEDYGIFGVGEGVDSYSTFTLIPHGLNNIEKIYTTGPFALVIQTTSDFYYSGNIGYENSSTFKRITEFGDIDQIIGGYYSTIVLKDEIVYYIDYEDNNHLIRMYDNFIVQYVIKYLSLFLMVMTLFYLVVYFFEQNGKYNRYFKRRYQDESNE</sequence>
<dbReference type="Gene3D" id="2.130.10.30">
    <property type="entry name" value="Regulator of chromosome condensation 1/beta-lactamase-inhibitor protein II"/>
    <property type="match status" value="1"/>
</dbReference>
<keyword evidence="1" id="KW-1133">Transmembrane helix</keyword>